<evidence type="ECO:0000313" key="9">
    <source>
        <dbReference type="Proteomes" id="UP000269221"/>
    </source>
</evidence>
<feature type="region of interest" description="Disordered" evidence="6">
    <location>
        <begin position="126"/>
        <end position="201"/>
    </location>
</feature>
<feature type="domain" description="HSF-type DNA-binding" evidence="7">
    <location>
        <begin position="14"/>
        <end position="125"/>
    </location>
</feature>
<sequence>MDAMAQLPLPAGLGAGTFPAKLWSLVNDPRVLSVRWDSEARGLLVDRSLFERELLRPGGAQGPAPLAFRATQFGSFVRQLYRYGFRKVPGRAGAAAPGDAGAWVHYTNPWFRRDRPDLLLRIRRRSAANTQRRAAGPEGRRRPPCGSQQLPEPRPLPDERHGRARFQPLPRERPPLARRPPCGFHLLHRERPGPARREGPSRFQELYGERPLPAERELLRVPPCHFQGFHGEQLLPPRWEGPRSRMQELYREQPPPLDRELLWMQPCSFQQLHREKQPPASNPPEESPALDLGLEIEKMIWEIRSSLPVKAPSAQGNINVAPESPGEDPMNRAAAEEASSGTESCGNSSPEPEEPDPM</sequence>
<evidence type="ECO:0000256" key="2">
    <source>
        <dbReference type="ARBA" id="ARBA00006403"/>
    </source>
</evidence>
<dbReference type="SUPFAM" id="SSF46785">
    <property type="entry name" value="Winged helix' DNA-binding domain"/>
    <property type="match status" value="1"/>
</dbReference>
<dbReference type="PANTHER" id="PTHR10015">
    <property type="entry name" value="HEAT SHOCK TRANSCRIPTION FACTOR"/>
    <property type="match status" value="1"/>
</dbReference>
<reference evidence="8 9" key="1">
    <citation type="submission" date="2018-07" db="EMBL/GenBank/DDBJ databases">
        <title>A high quality draft genome assembly of the barn swallow (H. rustica rustica).</title>
        <authorList>
            <person name="Formenti G."/>
            <person name="Chiara M."/>
            <person name="Poveda L."/>
            <person name="Francoijs K.-J."/>
            <person name="Bonisoli-Alquati A."/>
            <person name="Canova L."/>
            <person name="Gianfranceschi L."/>
            <person name="Horner D.S."/>
            <person name="Saino N."/>
        </authorList>
    </citation>
    <scope>NUCLEOTIDE SEQUENCE [LARGE SCALE GENOMIC DNA]</scope>
    <source>
        <strain evidence="8">Chelidonia</strain>
        <tissue evidence="8">Blood</tissue>
    </source>
</reference>
<organism evidence="8 9">
    <name type="scientific">Hirundo rustica rustica</name>
    <dbReference type="NCBI Taxonomy" id="333673"/>
    <lineage>
        <taxon>Eukaryota</taxon>
        <taxon>Metazoa</taxon>
        <taxon>Chordata</taxon>
        <taxon>Craniata</taxon>
        <taxon>Vertebrata</taxon>
        <taxon>Euteleostomi</taxon>
        <taxon>Archelosauria</taxon>
        <taxon>Archosauria</taxon>
        <taxon>Dinosauria</taxon>
        <taxon>Saurischia</taxon>
        <taxon>Theropoda</taxon>
        <taxon>Coelurosauria</taxon>
        <taxon>Aves</taxon>
        <taxon>Neognathae</taxon>
        <taxon>Neoaves</taxon>
        <taxon>Telluraves</taxon>
        <taxon>Australaves</taxon>
        <taxon>Passeriformes</taxon>
        <taxon>Sylvioidea</taxon>
        <taxon>Hirundinidae</taxon>
        <taxon>Hirundo</taxon>
    </lineage>
</organism>
<evidence type="ECO:0000256" key="4">
    <source>
        <dbReference type="ARBA" id="ARBA00023242"/>
    </source>
</evidence>
<dbReference type="PANTHER" id="PTHR10015:SF465">
    <property type="entry name" value="HSF-TYPE DNA-BINDING DOMAIN-CONTAINING PROTEIN"/>
    <property type="match status" value="1"/>
</dbReference>
<comment type="subcellular location">
    <subcellularLocation>
        <location evidence="1">Nucleus</location>
    </subcellularLocation>
</comment>
<dbReference type="GO" id="GO:0043565">
    <property type="term" value="F:sequence-specific DNA binding"/>
    <property type="evidence" value="ECO:0007669"/>
    <property type="project" value="InterPro"/>
</dbReference>
<dbReference type="SMART" id="SM00415">
    <property type="entry name" value="HSF"/>
    <property type="match status" value="1"/>
</dbReference>
<dbReference type="Gene3D" id="1.10.10.10">
    <property type="entry name" value="Winged helix-like DNA-binding domain superfamily/Winged helix DNA-binding domain"/>
    <property type="match status" value="1"/>
</dbReference>
<accession>A0A3M0KD33</accession>
<keyword evidence="9" id="KW-1185">Reference proteome</keyword>
<feature type="compositionally biased region" description="Basic and acidic residues" evidence="6">
    <location>
        <begin position="187"/>
        <end position="200"/>
    </location>
</feature>
<dbReference type="Pfam" id="PF00447">
    <property type="entry name" value="HSF_DNA-bind"/>
    <property type="match status" value="1"/>
</dbReference>
<gene>
    <name evidence="8" type="ORF">DUI87_12031</name>
</gene>
<dbReference type="InterPro" id="IPR000232">
    <property type="entry name" value="HSF_DNA-bd"/>
</dbReference>
<proteinExistence type="inferred from homology"/>
<keyword evidence="3" id="KW-0238">DNA-binding</keyword>
<dbReference type="OrthoDB" id="9396505at2759"/>
<dbReference type="InterPro" id="IPR036390">
    <property type="entry name" value="WH_DNA-bd_sf"/>
</dbReference>
<comment type="caution">
    <text evidence="8">The sequence shown here is derived from an EMBL/GenBank/DDBJ whole genome shotgun (WGS) entry which is preliminary data.</text>
</comment>
<dbReference type="AlphaFoldDB" id="A0A3M0KD33"/>
<dbReference type="STRING" id="333673.A0A3M0KD33"/>
<feature type="compositionally biased region" description="Polar residues" evidence="6">
    <location>
        <begin position="341"/>
        <end position="350"/>
    </location>
</feature>
<dbReference type="EMBL" id="QRBI01000109">
    <property type="protein sequence ID" value="RMC11118.1"/>
    <property type="molecule type" value="Genomic_DNA"/>
</dbReference>
<keyword evidence="4" id="KW-0539">Nucleus</keyword>
<dbReference type="Proteomes" id="UP000269221">
    <property type="component" value="Unassembled WGS sequence"/>
</dbReference>
<comment type="similarity">
    <text evidence="2 5">Belongs to the HSF family.</text>
</comment>
<dbReference type="InterPro" id="IPR036388">
    <property type="entry name" value="WH-like_DNA-bd_sf"/>
</dbReference>
<evidence type="ECO:0000256" key="6">
    <source>
        <dbReference type="SAM" id="MobiDB-lite"/>
    </source>
</evidence>
<protein>
    <recommendedName>
        <fullName evidence="7">HSF-type DNA-binding domain-containing protein</fullName>
    </recommendedName>
</protein>
<dbReference type="GO" id="GO:0003700">
    <property type="term" value="F:DNA-binding transcription factor activity"/>
    <property type="evidence" value="ECO:0007669"/>
    <property type="project" value="InterPro"/>
</dbReference>
<evidence type="ECO:0000256" key="1">
    <source>
        <dbReference type="ARBA" id="ARBA00004123"/>
    </source>
</evidence>
<evidence type="ECO:0000259" key="7">
    <source>
        <dbReference type="SMART" id="SM00415"/>
    </source>
</evidence>
<evidence type="ECO:0000313" key="8">
    <source>
        <dbReference type="EMBL" id="RMC11118.1"/>
    </source>
</evidence>
<name>A0A3M0KD33_HIRRU</name>
<feature type="region of interest" description="Disordered" evidence="6">
    <location>
        <begin position="308"/>
        <end position="358"/>
    </location>
</feature>
<evidence type="ECO:0000256" key="5">
    <source>
        <dbReference type="RuleBase" id="RU004020"/>
    </source>
</evidence>
<evidence type="ECO:0000256" key="3">
    <source>
        <dbReference type="ARBA" id="ARBA00023125"/>
    </source>
</evidence>
<dbReference type="GO" id="GO:0005634">
    <property type="term" value="C:nucleus"/>
    <property type="evidence" value="ECO:0007669"/>
    <property type="project" value="UniProtKB-SubCell"/>
</dbReference>